<evidence type="ECO:0000313" key="1">
    <source>
        <dbReference type="EMBL" id="GFD48421.1"/>
    </source>
</evidence>
<sequence length="129" mass="12889">AQAVVAPGPQGAIGLHPDAVPKPSYYLGPVGSRAYPPGRIAPGERVESELAVGISAPGPQRTIGAHAQAQIIISADALPVGCVAHLHGVVAAGAGPVAELPRRVLAPAPEGAVLPDGQRIPIACRHLPP</sequence>
<proteinExistence type="predicted"/>
<protein>
    <submittedName>
        <fullName evidence="1">Uncharacterized protein</fullName>
    </submittedName>
</protein>
<name>A0A699WUF6_TANCI</name>
<reference evidence="1" key="1">
    <citation type="journal article" date="2019" name="Sci. Rep.">
        <title>Draft genome of Tanacetum cinerariifolium, the natural source of mosquito coil.</title>
        <authorList>
            <person name="Yamashiro T."/>
            <person name="Shiraishi A."/>
            <person name="Satake H."/>
            <person name="Nakayama K."/>
        </authorList>
    </citation>
    <scope>NUCLEOTIDE SEQUENCE</scope>
</reference>
<comment type="caution">
    <text evidence="1">The sequence shown here is derived from an EMBL/GenBank/DDBJ whole genome shotgun (WGS) entry which is preliminary data.</text>
</comment>
<dbReference type="EMBL" id="BKCJ011721861">
    <property type="protein sequence ID" value="GFD48421.1"/>
    <property type="molecule type" value="Genomic_DNA"/>
</dbReference>
<feature type="non-terminal residue" evidence="1">
    <location>
        <position position="1"/>
    </location>
</feature>
<dbReference type="AlphaFoldDB" id="A0A699WUF6"/>
<organism evidence="1">
    <name type="scientific">Tanacetum cinerariifolium</name>
    <name type="common">Dalmatian daisy</name>
    <name type="synonym">Chrysanthemum cinerariifolium</name>
    <dbReference type="NCBI Taxonomy" id="118510"/>
    <lineage>
        <taxon>Eukaryota</taxon>
        <taxon>Viridiplantae</taxon>
        <taxon>Streptophyta</taxon>
        <taxon>Embryophyta</taxon>
        <taxon>Tracheophyta</taxon>
        <taxon>Spermatophyta</taxon>
        <taxon>Magnoliopsida</taxon>
        <taxon>eudicotyledons</taxon>
        <taxon>Gunneridae</taxon>
        <taxon>Pentapetalae</taxon>
        <taxon>asterids</taxon>
        <taxon>campanulids</taxon>
        <taxon>Asterales</taxon>
        <taxon>Asteraceae</taxon>
        <taxon>Asteroideae</taxon>
        <taxon>Anthemideae</taxon>
        <taxon>Anthemidinae</taxon>
        <taxon>Tanacetum</taxon>
    </lineage>
</organism>
<gene>
    <name evidence="1" type="ORF">Tci_920390</name>
</gene>
<feature type="non-terminal residue" evidence="1">
    <location>
        <position position="129"/>
    </location>
</feature>
<accession>A0A699WUF6</accession>